<dbReference type="SUPFAM" id="SSF54593">
    <property type="entry name" value="Glyoxalase/Bleomycin resistance protein/Dihydroxybiphenyl dioxygenase"/>
    <property type="match status" value="1"/>
</dbReference>
<dbReference type="GO" id="GO:0046872">
    <property type="term" value="F:metal ion binding"/>
    <property type="evidence" value="ECO:0007669"/>
    <property type="project" value="UniProtKB-KW"/>
</dbReference>
<dbReference type="InterPro" id="IPR051785">
    <property type="entry name" value="MMCE/EMCE_epimerase"/>
</dbReference>
<dbReference type="Proteomes" id="UP000594015">
    <property type="component" value="Chromosome"/>
</dbReference>
<dbReference type="AlphaFoldDB" id="A0AAE7NQP5"/>
<reference evidence="3 4" key="1">
    <citation type="submission" date="2018-06" db="EMBL/GenBank/DDBJ databases">
        <title>Comparative genomics of Bradyrhizobium nodulating Arachidis hypogaea.</title>
        <authorList>
            <person name="Li Y."/>
        </authorList>
    </citation>
    <scope>NUCLEOTIDE SEQUENCE [LARGE SCALE GENOMIC DNA]</scope>
    <source>
        <strain evidence="3 4">CCBAU 051107</strain>
    </source>
</reference>
<dbReference type="InterPro" id="IPR004360">
    <property type="entry name" value="Glyas_Fos-R_dOase_dom"/>
</dbReference>
<proteinExistence type="predicted"/>
<name>A0AAE7NQP5_9BRAD</name>
<feature type="domain" description="VOC" evidence="2">
    <location>
        <begin position="6"/>
        <end position="127"/>
    </location>
</feature>
<dbReference type="InterPro" id="IPR037523">
    <property type="entry name" value="VOC_core"/>
</dbReference>
<dbReference type="InterPro" id="IPR029068">
    <property type="entry name" value="Glyas_Bleomycin-R_OHBP_Dase"/>
</dbReference>
<keyword evidence="1" id="KW-0479">Metal-binding</keyword>
<dbReference type="RefSeq" id="WP_027557476.1">
    <property type="nucleotide sequence ID" value="NZ_AXAD01000001.1"/>
</dbReference>
<dbReference type="KEGG" id="barh:WN72_21505"/>
<dbReference type="PANTHER" id="PTHR43048:SF4">
    <property type="entry name" value="RING-CLEAVING DIOXYGENASE-RELATED"/>
    <property type="match status" value="1"/>
</dbReference>
<evidence type="ECO:0000256" key="1">
    <source>
        <dbReference type="ARBA" id="ARBA00022723"/>
    </source>
</evidence>
<dbReference type="PROSITE" id="PS51819">
    <property type="entry name" value="VOC"/>
    <property type="match status" value="1"/>
</dbReference>
<accession>A0AAE7NQP5</accession>
<sequence>MNSLNNLECVTLFVDDLARTRTFYETVFDARPIYSDAVCSVIGLGGVMINLLQETQALQLVEPVVPAASSAGPRMLMTIRVADVDEACARLRQSGVDLVNGPIDRPWGRRTAAFSDPSGHMWEIAQEIPS</sequence>
<dbReference type="EMBL" id="CP030050">
    <property type="protein sequence ID" value="QOZ68611.1"/>
    <property type="molecule type" value="Genomic_DNA"/>
</dbReference>
<dbReference type="Pfam" id="PF00903">
    <property type="entry name" value="Glyoxalase"/>
    <property type="match status" value="1"/>
</dbReference>
<dbReference type="GO" id="GO:0046491">
    <property type="term" value="P:L-methylmalonyl-CoA metabolic process"/>
    <property type="evidence" value="ECO:0007669"/>
    <property type="project" value="TreeGrafter"/>
</dbReference>
<gene>
    <name evidence="3" type="ORF">WN72_21505</name>
</gene>
<dbReference type="GO" id="GO:0004493">
    <property type="term" value="F:methylmalonyl-CoA epimerase activity"/>
    <property type="evidence" value="ECO:0007669"/>
    <property type="project" value="TreeGrafter"/>
</dbReference>
<organism evidence="3 4">
    <name type="scientific">Bradyrhizobium arachidis</name>
    <dbReference type="NCBI Taxonomy" id="858423"/>
    <lineage>
        <taxon>Bacteria</taxon>
        <taxon>Pseudomonadati</taxon>
        <taxon>Pseudomonadota</taxon>
        <taxon>Alphaproteobacteria</taxon>
        <taxon>Hyphomicrobiales</taxon>
        <taxon>Nitrobacteraceae</taxon>
        <taxon>Bradyrhizobium</taxon>
    </lineage>
</organism>
<dbReference type="Gene3D" id="3.10.180.10">
    <property type="entry name" value="2,3-Dihydroxybiphenyl 1,2-Dioxygenase, domain 1"/>
    <property type="match status" value="1"/>
</dbReference>
<evidence type="ECO:0000313" key="3">
    <source>
        <dbReference type="EMBL" id="QOZ68611.1"/>
    </source>
</evidence>
<protein>
    <submittedName>
        <fullName evidence="3">VOC family protein</fullName>
    </submittedName>
</protein>
<evidence type="ECO:0000259" key="2">
    <source>
        <dbReference type="PROSITE" id="PS51819"/>
    </source>
</evidence>
<dbReference type="PANTHER" id="PTHR43048">
    <property type="entry name" value="METHYLMALONYL-COA EPIMERASE"/>
    <property type="match status" value="1"/>
</dbReference>
<evidence type="ECO:0000313" key="4">
    <source>
        <dbReference type="Proteomes" id="UP000594015"/>
    </source>
</evidence>